<sequence length="269" mass="30066">MKTIFSIATVLMLPDHSKPFHVVCDASDFAIGCALMQYDDDESERVMSYQSHQLKPAERNYPVHDKELLAMRYVLIKFRGYLLGEQTFGVYTDHESLRTATKSPHLSQRMPGKTNILADALSRGPDYDPRTQWDRHAVGDEEGDGKCAICVAKGVAAVAIAAARPLRDAIAAAYEHDAACSEMIKNLKAPSDLSRRLLPPRSRSRIDRYDRRSVDVPNRPRRRFHGSSSRSENPRSPGHSQCRTPRSREGLCDSLSELVQMGAEVGTLL</sequence>
<evidence type="ECO:0000256" key="4">
    <source>
        <dbReference type="ARBA" id="ARBA00022759"/>
    </source>
</evidence>
<dbReference type="CDD" id="cd09274">
    <property type="entry name" value="RNase_HI_RT_Ty3"/>
    <property type="match status" value="1"/>
</dbReference>
<dbReference type="Pfam" id="PF17917">
    <property type="entry name" value="RT_RNaseH"/>
    <property type="match status" value="1"/>
</dbReference>
<feature type="region of interest" description="Disordered" evidence="7">
    <location>
        <begin position="194"/>
        <end position="248"/>
    </location>
</feature>
<organism evidence="9 10">
    <name type="scientific">Phytophthora cactorum</name>
    <dbReference type="NCBI Taxonomy" id="29920"/>
    <lineage>
        <taxon>Eukaryota</taxon>
        <taxon>Sar</taxon>
        <taxon>Stramenopiles</taxon>
        <taxon>Oomycota</taxon>
        <taxon>Peronosporomycetes</taxon>
        <taxon>Peronosporales</taxon>
        <taxon>Peronosporaceae</taxon>
        <taxon>Phytophthora</taxon>
    </lineage>
</organism>
<evidence type="ECO:0000256" key="7">
    <source>
        <dbReference type="SAM" id="MobiDB-lite"/>
    </source>
</evidence>
<dbReference type="GO" id="GO:0016787">
    <property type="term" value="F:hydrolase activity"/>
    <property type="evidence" value="ECO:0007669"/>
    <property type="project" value="UniProtKB-KW"/>
</dbReference>
<dbReference type="InterPro" id="IPR041373">
    <property type="entry name" value="RT_RNaseH"/>
</dbReference>
<dbReference type="SUPFAM" id="SSF56672">
    <property type="entry name" value="DNA/RNA polymerases"/>
    <property type="match status" value="1"/>
</dbReference>
<keyword evidence="6" id="KW-0695">RNA-directed DNA polymerase</keyword>
<proteinExistence type="predicted"/>
<accession>A0A8T1H2K9</accession>
<keyword evidence="2" id="KW-0548">Nucleotidyltransferase</keyword>
<evidence type="ECO:0000256" key="1">
    <source>
        <dbReference type="ARBA" id="ARBA00022679"/>
    </source>
</evidence>
<dbReference type="Gene3D" id="3.10.20.370">
    <property type="match status" value="1"/>
</dbReference>
<evidence type="ECO:0000256" key="2">
    <source>
        <dbReference type="ARBA" id="ARBA00022695"/>
    </source>
</evidence>
<feature type="compositionally biased region" description="Basic and acidic residues" evidence="7">
    <location>
        <begin position="204"/>
        <end position="214"/>
    </location>
</feature>
<dbReference type="InterPro" id="IPR043502">
    <property type="entry name" value="DNA/RNA_pol_sf"/>
</dbReference>
<comment type="caution">
    <text evidence="9">The sequence shown here is derived from an EMBL/GenBank/DDBJ whole genome shotgun (WGS) entry which is preliminary data.</text>
</comment>
<dbReference type="GO" id="GO:0003964">
    <property type="term" value="F:RNA-directed DNA polymerase activity"/>
    <property type="evidence" value="ECO:0007669"/>
    <property type="project" value="UniProtKB-KW"/>
</dbReference>
<dbReference type="GO" id="GO:0004519">
    <property type="term" value="F:endonuclease activity"/>
    <property type="evidence" value="ECO:0007669"/>
    <property type="project" value="UniProtKB-KW"/>
</dbReference>
<keyword evidence="5" id="KW-0378">Hydrolase</keyword>
<gene>
    <name evidence="9" type="ORF">PC129_g22581</name>
</gene>
<evidence type="ECO:0000256" key="6">
    <source>
        <dbReference type="ARBA" id="ARBA00022918"/>
    </source>
</evidence>
<dbReference type="FunFam" id="3.10.20.370:FF:000001">
    <property type="entry name" value="Retrovirus-related Pol polyprotein from transposon 17.6-like protein"/>
    <property type="match status" value="1"/>
</dbReference>
<evidence type="ECO:0000313" key="9">
    <source>
        <dbReference type="EMBL" id="KAG3204405.1"/>
    </source>
</evidence>
<evidence type="ECO:0000313" key="10">
    <source>
        <dbReference type="Proteomes" id="UP000760860"/>
    </source>
</evidence>
<feature type="domain" description="Reverse transcriptase RNase H-like" evidence="8">
    <location>
        <begin position="15"/>
        <end position="110"/>
    </location>
</feature>
<dbReference type="EMBL" id="RCMV01002145">
    <property type="protein sequence ID" value="KAG3204405.1"/>
    <property type="molecule type" value="Genomic_DNA"/>
</dbReference>
<dbReference type="Proteomes" id="UP000760860">
    <property type="component" value="Unassembled WGS sequence"/>
</dbReference>
<dbReference type="AlphaFoldDB" id="A0A8T1H2K9"/>
<dbReference type="VEuPathDB" id="FungiDB:PC110_g21935"/>
<evidence type="ECO:0000259" key="8">
    <source>
        <dbReference type="Pfam" id="PF17917"/>
    </source>
</evidence>
<evidence type="ECO:0000256" key="5">
    <source>
        <dbReference type="ARBA" id="ARBA00022801"/>
    </source>
</evidence>
<evidence type="ECO:0000256" key="3">
    <source>
        <dbReference type="ARBA" id="ARBA00022722"/>
    </source>
</evidence>
<dbReference type="PANTHER" id="PTHR34072">
    <property type="entry name" value="ENZYMATIC POLYPROTEIN-RELATED"/>
    <property type="match status" value="1"/>
</dbReference>
<keyword evidence="4" id="KW-0255">Endonuclease</keyword>
<dbReference type="PANTHER" id="PTHR34072:SF56">
    <property type="entry name" value="REVERSE TRANSCRIPTASE_RETROTRANSPOSON-DERIVED PROTEIN RNASE H-LIKE DOMAIN-CONTAINING PROTEIN"/>
    <property type="match status" value="1"/>
</dbReference>
<protein>
    <recommendedName>
        <fullName evidence="8">Reverse transcriptase RNase H-like domain-containing protein</fullName>
    </recommendedName>
</protein>
<keyword evidence="3" id="KW-0540">Nuclease</keyword>
<keyword evidence="1" id="KW-0808">Transferase</keyword>
<name>A0A8T1H2K9_9STRA</name>
<reference evidence="9" key="1">
    <citation type="submission" date="2018-05" db="EMBL/GenBank/DDBJ databases">
        <title>Effector identification in a new, highly contiguous assembly of the strawberry crown rot pathogen Phytophthora cactorum.</title>
        <authorList>
            <person name="Armitage A.D."/>
            <person name="Nellist C.F."/>
            <person name="Bates H."/>
            <person name="Vickerstaff R.J."/>
            <person name="Harrison R.J."/>
        </authorList>
    </citation>
    <scope>NUCLEOTIDE SEQUENCE</scope>
    <source>
        <strain evidence="9">P421</strain>
    </source>
</reference>